<evidence type="ECO:0000256" key="1">
    <source>
        <dbReference type="SAM" id="MobiDB-lite"/>
    </source>
</evidence>
<feature type="region of interest" description="Disordered" evidence="1">
    <location>
        <begin position="44"/>
        <end position="71"/>
    </location>
</feature>
<protein>
    <submittedName>
        <fullName evidence="2">Uncharacterized protein</fullName>
    </submittedName>
</protein>
<reference evidence="2 3" key="1">
    <citation type="submission" date="2018-02" db="EMBL/GenBank/DDBJ databases">
        <title>The genomes of Aspergillus section Nigri reveals drivers in fungal speciation.</title>
        <authorList>
            <consortium name="DOE Joint Genome Institute"/>
            <person name="Vesth T.C."/>
            <person name="Nybo J."/>
            <person name="Theobald S."/>
            <person name="Brandl J."/>
            <person name="Frisvad J.C."/>
            <person name="Nielsen K.F."/>
            <person name="Lyhne E.K."/>
            <person name="Kogle M.E."/>
            <person name="Kuo A."/>
            <person name="Riley R."/>
            <person name="Clum A."/>
            <person name="Nolan M."/>
            <person name="Lipzen A."/>
            <person name="Salamov A."/>
            <person name="Henrissat B."/>
            <person name="Wiebenga A."/>
            <person name="De vries R.P."/>
            <person name="Grigoriev I.V."/>
            <person name="Mortensen U.H."/>
            <person name="Andersen M.R."/>
            <person name="Baker S.E."/>
        </authorList>
    </citation>
    <scope>NUCLEOTIDE SEQUENCE [LARGE SCALE GENOMIC DNA]</scope>
    <source>
        <strain evidence="2 3">CBS 114.80</strain>
    </source>
</reference>
<evidence type="ECO:0000313" key="2">
    <source>
        <dbReference type="EMBL" id="PYI34936.1"/>
    </source>
</evidence>
<keyword evidence="3" id="KW-1185">Reference proteome</keyword>
<gene>
    <name evidence="2" type="ORF">BP00DRAFT_8732</name>
</gene>
<dbReference type="Proteomes" id="UP000248817">
    <property type="component" value="Unassembled WGS sequence"/>
</dbReference>
<name>A0A2V5JFI3_9EURO</name>
<dbReference type="EMBL" id="KZ825472">
    <property type="protein sequence ID" value="PYI34936.1"/>
    <property type="molecule type" value="Genomic_DNA"/>
</dbReference>
<organism evidence="2 3">
    <name type="scientific">Aspergillus indologenus CBS 114.80</name>
    <dbReference type="NCBI Taxonomy" id="1450541"/>
    <lineage>
        <taxon>Eukaryota</taxon>
        <taxon>Fungi</taxon>
        <taxon>Dikarya</taxon>
        <taxon>Ascomycota</taxon>
        <taxon>Pezizomycotina</taxon>
        <taxon>Eurotiomycetes</taxon>
        <taxon>Eurotiomycetidae</taxon>
        <taxon>Eurotiales</taxon>
        <taxon>Aspergillaceae</taxon>
        <taxon>Aspergillus</taxon>
        <taxon>Aspergillus subgen. Circumdati</taxon>
    </lineage>
</organism>
<feature type="compositionally biased region" description="Low complexity" evidence="1">
    <location>
        <begin position="54"/>
        <end position="66"/>
    </location>
</feature>
<dbReference type="AlphaFoldDB" id="A0A2V5JFI3"/>
<proteinExistence type="predicted"/>
<sequence length="86" mass="9435">MRRSQIEGLAFSCCCVADANLGRTTEGQQISLICLELQPSTSSETLLGDRYRPRSSMRSRQSTRTGSEGRIGELIPILVTPKCKST</sequence>
<evidence type="ECO:0000313" key="3">
    <source>
        <dbReference type="Proteomes" id="UP000248817"/>
    </source>
</evidence>
<accession>A0A2V5JFI3</accession>